<sequence>MRRWLLPFGLVLGLLAGCRSERVAFQFQPATTTSFTSKSSTPRDENPQTRRPVCLSSVSVAKPTEAPRPVVATPSVTSAAYKRPKYARVLKLLPRLLPTSLVLHPIMGARNRCSAAVRHVKQQSEPSTPLIEPSTLLIIAGAALLMFLIVKFPLVTLLVLGGLLTAGLVYLIIIFSGRGWPYG</sequence>
<keyword evidence="4" id="KW-1185">Reference proteome</keyword>
<feature type="region of interest" description="Disordered" evidence="1">
    <location>
        <begin position="33"/>
        <end position="52"/>
    </location>
</feature>
<dbReference type="PROSITE" id="PS51257">
    <property type="entry name" value="PROKAR_LIPOPROTEIN"/>
    <property type="match status" value="1"/>
</dbReference>
<keyword evidence="2" id="KW-0472">Membrane</keyword>
<dbReference type="Proteomes" id="UP000199249">
    <property type="component" value="Unassembled WGS sequence"/>
</dbReference>
<organism evidence="3 4">
    <name type="scientific">Hymenobacter psychrophilus</name>
    <dbReference type="NCBI Taxonomy" id="651662"/>
    <lineage>
        <taxon>Bacteria</taxon>
        <taxon>Pseudomonadati</taxon>
        <taxon>Bacteroidota</taxon>
        <taxon>Cytophagia</taxon>
        <taxon>Cytophagales</taxon>
        <taxon>Hymenobacteraceae</taxon>
        <taxon>Hymenobacter</taxon>
    </lineage>
</organism>
<protein>
    <submittedName>
        <fullName evidence="3">Uncharacterized protein</fullName>
    </submittedName>
</protein>
<feature type="transmembrane region" description="Helical" evidence="2">
    <location>
        <begin position="157"/>
        <end position="177"/>
    </location>
</feature>
<dbReference type="STRING" id="651662.SAMN04488069_10678"/>
<proteinExistence type="predicted"/>
<reference evidence="4" key="1">
    <citation type="submission" date="2016-10" db="EMBL/GenBank/DDBJ databases">
        <authorList>
            <person name="Varghese N."/>
            <person name="Submissions S."/>
        </authorList>
    </citation>
    <scope>NUCLEOTIDE SEQUENCE [LARGE SCALE GENOMIC DNA]</scope>
    <source>
        <strain evidence="4">CGMCC 1.8975</strain>
    </source>
</reference>
<feature type="transmembrane region" description="Helical" evidence="2">
    <location>
        <begin position="130"/>
        <end position="150"/>
    </location>
</feature>
<evidence type="ECO:0000313" key="4">
    <source>
        <dbReference type="Proteomes" id="UP000199249"/>
    </source>
</evidence>
<dbReference type="EMBL" id="FNOV01000006">
    <property type="protein sequence ID" value="SDY17070.1"/>
    <property type="molecule type" value="Genomic_DNA"/>
</dbReference>
<keyword evidence="2" id="KW-0812">Transmembrane</keyword>
<evidence type="ECO:0000256" key="2">
    <source>
        <dbReference type="SAM" id="Phobius"/>
    </source>
</evidence>
<evidence type="ECO:0000256" key="1">
    <source>
        <dbReference type="SAM" id="MobiDB-lite"/>
    </source>
</evidence>
<gene>
    <name evidence="3" type="ORF">SAMN04488069_10678</name>
</gene>
<name>A0A1H3HNV0_9BACT</name>
<keyword evidence="2" id="KW-1133">Transmembrane helix</keyword>
<dbReference type="AlphaFoldDB" id="A0A1H3HNV0"/>
<evidence type="ECO:0000313" key="3">
    <source>
        <dbReference type="EMBL" id="SDY17070.1"/>
    </source>
</evidence>
<accession>A0A1H3HNV0</accession>